<dbReference type="OrthoDB" id="1114838at2"/>
<feature type="domain" description="Glycosyltransferase 2-like" evidence="3">
    <location>
        <begin position="6"/>
        <end position="167"/>
    </location>
</feature>
<name>A0A1H4CDG8_9BACT</name>
<gene>
    <name evidence="4" type="ORF">SAMN05444145_104273</name>
</gene>
<protein>
    <submittedName>
        <fullName evidence="4">Glycosyl transferase family 2</fullName>
    </submittedName>
</protein>
<proteinExistence type="predicted"/>
<evidence type="ECO:0000313" key="4">
    <source>
        <dbReference type="EMBL" id="SEA58461.1"/>
    </source>
</evidence>
<evidence type="ECO:0000256" key="1">
    <source>
        <dbReference type="ARBA" id="ARBA00022676"/>
    </source>
</evidence>
<dbReference type="STRING" id="1033731.SAMN05444145_104273"/>
<dbReference type="SUPFAM" id="SSF53448">
    <property type="entry name" value="Nucleotide-diphospho-sugar transferases"/>
    <property type="match status" value="1"/>
</dbReference>
<keyword evidence="5" id="KW-1185">Reference proteome</keyword>
<dbReference type="Pfam" id="PF00535">
    <property type="entry name" value="Glycos_transf_2"/>
    <property type="match status" value="1"/>
</dbReference>
<dbReference type="Gene3D" id="3.90.550.10">
    <property type="entry name" value="Spore Coat Polysaccharide Biosynthesis Protein SpsA, Chain A"/>
    <property type="match status" value="1"/>
</dbReference>
<dbReference type="RefSeq" id="WP_010262674.1">
    <property type="nucleotide sequence ID" value="NZ_CAEG01000011.1"/>
</dbReference>
<dbReference type="PANTHER" id="PTHR22916:SF51">
    <property type="entry name" value="GLYCOSYLTRANSFERASE EPSH-RELATED"/>
    <property type="match status" value="1"/>
</dbReference>
<dbReference type="InterPro" id="IPR001173">
    <property type="entry name" value="Glyco_trans_2-like"/>
</dbReference>
<dbReference type="Proteomes" id="UP000183253">
    <property type="component" value="Unassembled WGS sequence"/>
</dbReference>
<accession>A0A1H4CDG8</accession>
<keyword evidence="1" id="KW-0328">Glycosyltransferase</keyword>
<sequence>MEPKISVIIPVYNVEPFLARCLDSVVGQTLRDIEIICVDDGSPDRSIDILNRYAAEDARIRVISQENRGLGGARNRGFDAAAGEFVLYVDSDDWIDVAYCERLYEAARETGADVACASMLKIRPSYSKWTIRYTERQVVAGTQEKFRLCRCPPDFYVMNKLLRREMLLRLGLRFRERVCYEDVEYTMRVLCEGGDVVTVPGVVYRYAVNATSITKSRQTPKKQQDKYLAHKAFVDYMAAHGLHLDARFRHITRRTYDRWGITWLKLKECGDRQTFRLFDLIPVWRRRAADK</sequence>
<dbReference type="InterPro" id="IPR029044">
    <property type="entry name" value="Nucleotide-diphossugar_trans"/>
</dbReference>
<organism evidence="4 5">
    <name type="scientific">Alistipes timonensis JC136</name>
    <dbReference type="NCBI Taxonomy" id="1033731"/>
    <lineage>
        <taxon>Bacteria</taxon>
        <taxon>Pseudomonadati</taxon>
        <taxon>Bacteroidota</taxon>
        <taxon>Bacteroidia</taxon>
        <taxon>Bacteroidales</taxon>
        <taxon>Rikenellaceae</taxon>
        <taxon>Alistipes</taxon>
    </lineage>
</organism>
<dbReference type="GO" id="GO:0016758">
    <property type="term" value="F:hexosyltransferase activity"/>
    <property type="evidence" value="ECO:0007669"/>
    <property type="project" value="UniProtKB-ARBA"/>
</dbReference>
<evidence type="ECO:0000256" key="2">
    <source>
        <dbReference type="ARBA" id="ARBA00022679"/>
    </source>
</evidence>
<evidence type="ECO:0000259" key="3">
    <source>
        <dbReference type="Pfam" id="PF00535"/>
    </source>
</evidence>
<dbReference type="PANTHER" id="PTHR22916">
    <property type="entry name" value="GLYCOSYLTRANSFERASE"/>
    <property type="match status" value="1"/>
</dbReference>
<keyword evidence="2 4" id="KW-0808">Transferase</keyword>
<reference evidence="4 5" key="1">
    <citation type="submission" date="2016-10" db="EMBL/GenBank/DDBJ databases">
        <authorList>
            <person name="de Groot N.N."/>
        </authorList>
    </citation>
    <scope>NUCLEOTIDE SEQUENCE [LARGE SCALE GENOMIC DNA]</scope>
    <source>
        <strain evidence="4 5">DSM 25383</strain>
    </source>
</reference>
<dbReference type="CDD" id="cd00761">
    <property type="entry name" value="Glyco_tranf_GTA_type"/>
    <property type="match status" value="1"/>
</dbReference>
<evidence type="ECO:0000313" key="5">
    <source>
        <dbReference type="Proteomes" id="UP000183253"/>
    </source>
</evidence>
<dbReference type="AlphaFoldDB" id="A0A1H4CDG8"/>
<dbReference type="EMBL" id="FNRI01000004">
    <property type="protein sequence ID" value="SEA58461.1"/>
    <property type="molecule type" value="Genomic_DNA"/>
</dbReference>